<organism evidence="2 3">
    <name type="scientific">Zizania palustris</name>
    <name type="common">Northern wild rice</name>
    <dbReference type="NCBI Taxonomy" id="103762"/>
    <lineage>
        <taxon>Eukaryota</taxon>
        <taxon>Viridiplantae</taxon>
        <taxon>Streptophyta</taxon>
        <taxon>Embryophyta</taxon>
        <taxon>Tracheophyta</taxon>
        <taxon>Spermatophyta</taxon>
        <taxon>Magnoliopsida</taxon>
        <taxon>Liliopsida</taxon>
        <taxon>Poales</taxon>
        <taxon>Poaceae</taxon>
        <taxon>BOP clade</taxon>
        <taxon>Oryzoideae</taxon>
        <taxon>Oryzeae</taxon>
        <taxon>Zizaniinae</taxon>
        <taxon>Zizania</taxon>
    </lineage>
</organism>
<sequence length="121" mass="13806">MRTPTGEVEVMPMKGDKYNDQEPNVLDLLKECHYSKKKGYRTDVVVDVLATNTKKNQFLQNVGFQRVSARSSLQNVQAQLEAQKAEKIELSKQLEEMKKKQADLEAKHQLVLSKVQSSEVN</sequence>
<dbReference type="AlphaFoldDB" id="A0A8J5S5R3"/>
<keyword evidence="3" id="KW-1185">Reference proteome</keyword>
<feature type="coiled-coil region" evidence="1">
    <location>
        <begin position="66"/>
        <end position="114"/>
    </location>
</feature>
<protein>
    <submittedName>
        <fullName evidence="2">Uncharacterized protein</fullName>
    </submittedName>
</protein>
<proteinExistence type="predicted"/>
<evidence type="ECO:0000313" key="3">
    <source>
        <dbReference type="Proteomes" id="UP000729402"/>
    </source>
</evidence>
<reference evidence="2" key="1">
    <citation type="journal article" date="2021" name="bioRxiv">
        <title>Whole Genome Assembly and Annotation of Northern Wild Rice, Zizania palustris L., Supports a Whole Genome Duplication in the Zizania Genus.</title>
        <authorList>
            <person name="Haas M."/>
            <person name="Kono T."/>
            <person name="Macchietto M."/>
            <person name="Millas R."/>
            <person name="McGilp L."/>
            <person name="Shao M."/>
            <person name="Duquette J."/>
            <person name="Hirsch C.N."/>
            <person name="Kimball J."/>
        </authorList>
    </citation>
    <scope>NUCLEOTIDE SEQUENCE</scope>
    <source>
        <tissue evidence="2">Fresh leaf tissue</tissue>
    </source>
</reference>
<keyword evidence="1" id="KW-0175">Coiled coil</keyword>
<comment type="caution">
    <text evidence="2">The sequence shown here is derived from an EMBL/GenBank/DDBJ whole genome shotgun (WGS) entry which is preliminary data.</text>
</comment>
<dbReference type="EMBL" id="JAAALK010000284">
    <property type="protein sequence ID" value="KAG8069311.1"/>
    <property type="molecule type" value="Genomic_DNA"/>
</dbReference>
<dbReference type="Proteomes" id="UP000729402">
    <property type="component" value="Unassembled WGS sequence"/>
</dbReference>
<name>A0A8J5S5R3_ZIZPA</name>
<reference evidence="2" key="2">
    <citation type="submission" date="2021-02" db="EMBL/GenBank/DDBJ databases">
        <authorList>
            <person name="Kimball J.A."/>
            <person name="Haas M.W."/>
            <person name="Macchietto M."/>
            <person name="Kono T."/>
            <person name="Duquette J."/>
            <person name="Shao M."/>
        </authorList>
    </citation>
    <scope>NUCLEOTIDE SEQUENCE</scope>
    <source>
        <tissue evidence="2">Fresh leaf tissue</tissue>
    </source>
</reference>
<dbReference type="OrthoDB" id="672329at2759"/>
<gene>
    <name evidence="2" type="ORF">GUJ93_ZPchr0005g14577</name>
</gene>
<evidence type="ECO:0000313" key="2">
    <source>
        <dbReference type="EMBL" id="KAG8069311.1"/>
    </source>
</evidence>
<accession>A0A8J5S5R3</accession>
<evidence type="ECO:0000256" key="1">
    <source>
        <dbReference type="SAM" id="Coils"/>
    </source>
</evidence>